<evidence type="ECO:0000313" key="3">
    <source>
        <dbReference type="EMBL" id="MBF9142552.1"/>
    </source>
</evidence>
<proteinExistence type="inferred from homology"/>
<dbReference type="InterPro" id="IPR029058">
    <property type="entry name" value="AB_hydrolase_fold"/>
</dbReference>
<dbReference type="Gene3D" id="3.40.50.1820">
    <property type="entry name" value="alpha/beta hydrolase"/>
    <property type="match status" value="1"/>
</dbReference>
<dbReference type="AlphaFoldDB" id="A0A931BJM2"/>
<feature type="domain" description="AB hydrolase-1" evidence="2">
    <location>
        <begin position="25"/>
        <end position="259"/>
    </location>
</feature>
<keyword evidence="4" id="KW-1185">Reference proteome</keyword>
<dbReference type="EMBL" id="JADQDP010000003">
    <property type="protein sequence ID" value="MBF9142552.1"/>
    <property type="molecule type" value="Genomic_DNA"/>
</dbReference>
<dbReference type="PANTHER" id="PTHR43039">
    <property type="entry name" value="ESTERASE-RELATED"/>
    <property type="match status" value="1"/>
</dbReference>
<comment type="similarity">
    <text evidence="1">Belongs to the AB hydrolase superfamily.</text>
</comment>
<dbReference type="InterPro" id="IPR000073">
    <property type="entry name" value="AB_hydrolase_1"/>
</dbReference>
<reference evidence="3 4" key="1">
    <citation type="submission" date="2020-11" db="EMBL/GenBank/DDBJ databases">
        <authorList>
            <person name="Kim M.K."/>
        </authorList>
    </citation>
    <scope>NUCLEOTIDE SEQUENCE [LARGE SCALE GENOMIC DNA]</scope>
    <source>
        <strain evidence="3 4">BT439</strain>
    </source>
</reference>
<gene>
    <name evidence="3" type="ORF">I2I01_12960</name>
</gene>
<evidence type="ECO:0000259" key="2">
    <source>
        <dbReference type="Pfam" id="PF00561"/>
    </source>
</evidence>
<dbReference type="Proteomes" id="UP000645610">
    <property type="component" value="Unassembled WGS sequence"/>
</dbReference>
<sequence>MTPNDTSVLERSHVTVSGATGPNKPTILFLHGLGGDQSDWRLIAPHFEDQYQVVLMDLVGAGQSDQSAYQPATKHSTLAGHADDLLQVLSALALHDVVFVGHSVASMIGVIAAVREPERFSKMVLVSPSPRFINENGYAGGFEQKDINELLAAMEGDYNGWSHGFAPVMMGQNESPELVMGLTNSFVRTNPEIAKHFARVTFFSDTRAELGFLTIPTLIVQSAHDIIAPLAVGTYINEQLADSRLKVIETGGHCPHLSAPQQTLSAMDHFLHHETVL</sequence>
<evidence type="ECO:0000256" key="1">
    <source>
        <dbReference type="ARBA" id="ARBA00008645"/>
    </source>
</evidence>
<name>A0A931BJM2_9BACT</name>
<dbReference type="Pfam" id="PF00561">
    <property type="entry name" value="Abhydrolase_1"/>
    <property type="match status" value="1"/>
</dbReference>
<dbReference type="GO" id="GO:0016787">
    <property type="term" value="F:hydrolase activity"/>
    <property type="evidence" value="ECO:0007669"/>
    <property type="project" value="UniProtKB-KW"/>
</dbReference>
<protein>
    <submittedName>
        <fullName evidence="3">Alpha/beta hydrolase</fullName>
    </submittedName>
</protein>
<evidence type="ECO:0000313" key="4">
    <source>
        <dbReference type="Proteomes" id="UP000645610"/>
    </source>
</evidence>
<comment type="caution">
    <text evidence="3">The sequence shown here is derived from an EMBL/GenBank/DDBJ whole genome shotgun (WGS) entry which is preliminary data.</text>
</comment>
<dbReference type="PRINTS" id="PR00111">
    <property type="entry name" value="ABHYDROLASE"/>
</dbReference>
<dbReference type="SUPFAM" id="SSF53474">
    <property type="entry name" value="alpha/beta-Hydrolases"/>
    <property type="match status" value="1"/>
</dbReference>
<organism evidence="3 4">
    <name type="scientific">Hymenobacter properus</name>
    <dbReference type="NCBI Taxonomy" id="2791026"/>
    <lineage>
        <taxon>Bacteria</taxon>
        <taxon>Pseudomonadati</taxon>
        <taxon>Bacteroidota</taxon>
        <taxon>Cytophagia</taxon>
        <taxon>Cytophagales</taxon>
        <taxon>Hymenobacteraceae</taxon>
        <taxon>Hymenobacter</taxon>
    </lineage>
</organism>
<keyword evidence="3" id="KW-0378">Hydrolase</keyword>
<accession>A0A931BJM2</accession>
<dbReference type="RefSeq" id="WP_196286904.1">
    <property type="nucleotide sequence ID" value="NZ_JADQDP010000003.1"/>
</dbReference>